<evidence type="ECO:0000259" key="2">
    <source>
        <dbReference type="PROSITE" id="PS50076"/>
    </source>
</evidence>
<dbReference type="SMART" id="SM00271">
    <property type="entry name" value="DnaJ"/>
    <property type="match status" value="1"/>
</dbReference>
<dbReference type="Proteomes" id="UP000011550">
    <property type="component" value="Unassembled WGS sequence"/>
</dbReference>
<organism evidence="3 4">
    <name type="scientific">Haloferax mucosum ATCC BAA-1512</name>
    <dbReference type="NCBI Taxonomy" id="662479"/>
    <lineage>
        <taxon>Archaea</taxon>
        <taxon>Methanobacteriati</taxon>
        <taxon>Methanobacteriota</taxon>
        <taxon>Stenosarchaea group</taxon>
        <taxon>Halobacteria</taxon>
        <taxon>Halobacteriales</taxon>
        <taxon>Haloferacaceae</taxon>
        <taxon>Haloferax</taxon>
    </lineage>
</organism>
<dbReference type="Pfam" id="PF00226">
    <property type="entry name" value="DnaJ"/>
    <property type="match status" value="1"/>
</dbReference>
<keyword evidence="1" id="KW-0472">Membrane</keyword>
<proteinExistence type="predicted"/>
<evidence type="ECO:0000256" key="1">
    <source>
        <dbReference type="SAM" id="Phobius"/>
    </source>
</evidence>
<comment type="caution">
    <text evidence="3">The sequence shown here is derived from an EMBL/GenBank/DDBJ whole genome shotgun (WGS) entry which is preliminary data.</text>
</comment>
<protein>
    <submittedName>
        <fullName evidence="3">Chaperone protein DnaJ</fullName>
    </submittedName>
</protein>
<dbReference type="STRING" id="662479.C440_15564"/>
<keyword evidence="1" id="KW-1133">Transmembrane helix</keyword>
<gene>
    <name evidence="3" type="ORF">C440_15564</name>
</gene>
<dbReference type="PROSITE" id="PS50076">
    <property type="entry name" value="DNAJ_2"/>
    <property type="match status" value="1"/>
</dbReference>
<dbReference type="SUPFAM" id="SSF46565">
    <property type="entry name" value="Chaperone J-domain"/>
    <property type="match status" value="1"/>
</dbReference>
<evidence type="ECO:0000313" key="3">
    <source>
        <dbReference type="EMBL" id="ELZ91745.1"/>
    </source>
</evidence>
<dbReference type="Gene3D" id="1.10.287.110">
    <property type="entry name" value="DnaJ domain"/>
    <property type="match status" value="1"/>
</dbReference>
<name>M0I4P1_9EURY</name>
<dbReference type="EMBL" id="AOLN01000018">
    <property type="protein sequence ID" value="ELZ91745.1"/>
    <property type="molecule type" value="Genomic_DNA"/>
</dbReference>
<feature type="domain" description="J" evidence="2">
    <location>
        <begin position="154"/>
        <end position="207"/>
    </location>
</feature>
<keyword evidence="4" id="KW-1185">Reference proteome</keyword>
<dbReference type="InterPro" id="IPR036869">
    <property type="entry name" value="J_dom_sf"/>
</dbReference>
<evidence type="ECO:0000313" key="4">
    <source>
        <dbReference type="Proteomes" id="UP000011550"/>
    </source>
</evidence>
<reference evidence="3 4" key="1">
    <citation type="journal article" date="2014" name="PLoS Genet.">
        <title>Phylogenetically driven sequencing of extremely halophilic archaea reveals strategies for static and dynamic osmo-response.</title>
        <authorList>
            <person name="Becker E.A."/>
            <person name="Seitzer P.M."/>
            <person name="Tritt A."/>
            <person name="Larsen D."/>
            <person name="Krusor M."/>
            <person name="Yao A.I."/>
            <person name="Wu D."/>
            <person name="Madern D."/>
            <person name="Eisen J.A."/>
            <person name="Darling A.E."/>
            <person name="Facciotti M.T."/>
        </authorList>
    </citation>
    <scope>NUCLEOTIDE SEQUENCE [LARGE SCALE GENOMIC DNA]</scope>
    <source>
        <strain evidence="3 4">ATCC BAA-1512</strain>
    </source>
</reference>
<dbReference type="AlphaFoldDB" id="M0I4P1"/>
<dbReference type="PATRIC" id="fig|662479.7.peg.3156"/>
<sequence>MVTRHVVSTVLPEWVSLLPSWLVLGLVVGAIASVVVAGVFVVGGRLFPDREVSRGPRIDGVNRRRAEIREYLSAIDERFAEDRPIHGETVAFYLPDRGVAITFDAQAFFRLERAGVFAVLCEHEMPGGHLGRRLPFDVPELEPELADLDDPISAAFDRLGLSADASSDAVRDAYRKRVKHVHPDHGGNRERFRELREAYTMAREHAED</sequence>
<keyword evidence="1" id="KW-0812">Transmembrane</keyword>
<dbReference type="InterPro" id="IPR001623">
    <property type="entry name" value="DnaJ_domain"/>
</dbReference>
<dbReference type="CDD" id="cd06257">
    <property type="entry name" value="DnaJ"/>
    <property type="match status" value="1"/>
</dbReference>
<feature type="transmembrane region" description="Helical" evidence="1">
    <location>
        <begin position="20"/>
        <end position="47"/>
    </location>
</feature>
<accession>M0I4P1</accession>